<organism evidence="5 6">
    <name type="scientific">Kocuria atrinae</name>
    <dbReference type="NCBI Taxonomy" id="592377"/>
    <lineage>
        <taxon>Bacteria</taxon>
        <taxon>Bacillati</taxon>
        <taxon>Actinomycetota</taxon>
        <taxon>Actinomycetes</taxon>
        <taxon>Micrococcales</taxon>
        <taxon>Micrococcaceae</taxon>
        <taxon>Kocuria</taxon>
    </lineage>
</organism>
<dbReference type="InterPro" id="IPR006148">
    <property type="entry name" value="Glc/Gal-6P_isomerase"/>
</dbReference>
<evidence type="ECO:0000313" key="5">
    <source>
        <dbReference type="EMBL" id="GAA2120308.1"/>
    </source>
</evidence>
<evidence type="ECO:0000313" key="6">
    <source>
        <dbReference type="Proteomes" id="UP001500166"/>
    </source>
</evidence>
<dbReference type="InterPro" id="IPR018321">
    <property type="entry name" value="Glucosamine6P_isomerase_CS"/>
</dbReference>
<gene>
    <name evidence="5" type="primary">nagB</name>
    <name evidence="5" type="ORF">GCM10009824_21880</name>
</gene>
<dbReference type="Proteomes" id="UP001500166">
    <property type="component" value="Unassembled WGS sequence"/>
</dbReference>
<proteinExistence type="predicted"/>
<dbReference type="RefSeq" id="WP_344225083.1">
    <property type="nucleotide sequence ID" value="NZ_BAAAQA010000023.1"/>
</dbReference>
<dbReference type="EC" id="3.5.99.6" evidence="3"/>
<keyword evidence="2" id="KW-0119">Carbohydrate metabolism</keyword>
<dbReference type="InterPro" id="IPR037171">
    <property type="entry name" value="NagB/RpiA_transferase-like"/>
</dbReference>
<dbReference type="NCBIfam" id="TIGR00502">
    <property type="entry name" value="nagB"/>
    <property type="match status" value="1"/>
</dbReference>
<accession>A0ABN2Y0D9</accession>
<dbReference type="InterPro" id="IPR004547">
    <property type="entry name" value="Glucosamine6P_isomerase"/>
</dbReference>
<dbReference type="PANTHER" id="PTHR11280:SF5">
    <property type="entry name" value="GLUCOSAMINE-6-PHOSPHATE ISOMERASE"/>
    <property type="match status" value="1"/>
</dbReference>
<sequence length="263" mass="27965">MRLVLCESVAETGQVAASIFAARVEQGPCVLGLATGSSPLPVYQDLIRRYRESEVSFAECVAFTLDEYVGLQPSDSRSYRATIRDGFVDHVDLPVGALHSPDAADPDPEALRQAAATYEETIRLSGGIDVQLLGIGANGHIGFNEPSSSLASRTRIKALTQQTREDNARFFGEGETVPKLCLTQGLGTILDSRHAVLVAQGEGKADAVAAAVEGPVSSACPASVLQMHPHATVILDPAAASRLENVDYYRHVQSLNDELGLLP</sequence>
<keyword evidence="1" id="KW-0378">Hydrolase</keyword>
<evidence type="ECO:0000259" key="4">
    <source>
        <dbReference type="Pfam" id="PF01182"/>
    </source>
</evidence>
<comment type="caution">
    <text evidence="5">The sequence shown here is derived from an EMBL/GenBank/DDBJ whole genome shotgun (WGS) entry which is preliminary data.</text>
</comment>
<dbReference type="Gene3D" id="3.40.50.1360">
    <property type="match status" value="1"/>
</dbReference>
<dbReference type="NCBIfam" id="NF001684">
    <property type="entry name" value="PRK00443.1-4"/>
    <property type="match status" value="1"/>
</dbReference>
<reference evidence="5 6" key="1">
    <citation type="journal article" date="2019" name="Int. J. Syst. Evol. Microbiol.">
        <title>The Global Catalogue of Microorganisms (GCM) 10K type strain sequencing project: providing services to taxonomists for standard genome sequencing and annotation.</title>
        <authorList>
            <consortium name="The Broad Institute Genomics Platform"/>
            <consortium name="The Broad Institute Genome Sequencing Center for Infectious Disease"/>
            <person name="Wu L."/>
            <person name="Ma J."/>
        </authorList>
    </citation>
    <scope>NUCLEOTIDE SEQUENCE [LARGE SCALE GENOMIC DNA]</scope>
    <source>
        <strain evidence="5 6">JCM 15914</strain>
    </source>
</reference>
<dbReference type="PANTHER" id="PTHR11280">
    <property type="entry name" value="GLUCOSAMINE-6-PHOSPHATE ISOMERASE"/>
    <property type="match status" value="1"/>
</dbReference>
<feature type="domain" description="Glucosamine/galactosamine-6-phosphate isomerase" evidence="4">
    <location>
        <begin position="14"/>
        <end position="228"/>
    </location>
</feature>
<name>A0ABN2Y0D9_9MICC</name>
<dbReference type="EMBL" id="BAAAQA010000023">
    <property type="protein sequence ID" value="GAA2120308.1"/>
    <property type="molecule type" value="Genomic_DNA"/>
</dbReference>
<keyword evidence="6" id="KW-1185">Reference proteome</keyword>
<dbReference type="Pfam" id="PF01182">
    <property type="entry name" value="Glucosamine_iso"/>
    <property type="match status" value="1"/>
</dbReference>
<dbReference type="CDD" id="cd01399">
    <property type="entry name" value="GlcN6P_deaminase"/>
    <property type="match status" value="1"/>
</dbReference>
<evidence type="ECO:0000256" key="3">
    <source>
        <dbReference type="NCBIfam" id="TIGR00502"/>
    </source>
</evidence>
<evidence type="ECO:0000256" key="1">
    <source>
        <dbReference type="ARBA" id="ARBA00022801"/>
    </source>
</evidence>
<dbReference type="SUPFAM" id="SSF100950">
    <property type="entry name" value="NagB/RpiA/CoA transferase-like"/>
    <property type="match status" value="1"/>
</dbReference>
<protein>
    <recommendedName>
        <fullName evidence="3">Glucosamine-6-phosphate deaminase</fullName>
        <ecNumber evidence="3">3.5.99.6</ecNumber>
    </recommendedName>
</protein>
<evidence type="ECO:0000256" key="2">
    <source>
        <dbReference type="ARBA" id="ARBA00023277"/>
    </source>
</evidence>
<dbReference type="PROSITE" id="PS01161">
    <property type="entry name" value="GLC_GALNAC_ISOMERASE"/>
    <property type="match status" value="1"/>
</dbReference>